<keyword evidence="1" id="KW-0805">Transcription regulation</keyword>
<dbReference type="Pfam" id="PF00440">
    <property type="entry name" value="TetR_N"/>
    <property type="match status" value="1"/>
</dbReference>
<dbReference type="FunFam" id="1.10.10.60:FF:000141">
    <property type="entry name" value="TetR family transcriptional regulator"/>
    <property type="match status" value="1"/>
</dbReference>
<dbReference type="GO" id="GO:0045892">
    <property type="term" value="P:negative regulation of DNA-templated transcription"/>
    <property type="evidence" value="ECO:0007669"/>
    <property type="project" value="UniProtKB-ARBA"/>
</dbReference>
<dbReference type="Gene3D" id="1.10.357.10">
    <property type="entry name" value="Tetracycline Repressor, domain 2"/>
    <property type="match status" value="1"/>
</dbReference>
<gene>
    <name evidence="6" type="ORF">SAMN02745134_00329</name>
</gene>
<dbReference type="InterPro" id="IPR001647">
    <property type="entry name" value="HTH_TetR"/>
</dbReference>
<dbReference type="InterPro" id="IPR050109">
    <property type="entry name" value="HTH-type_TetR-like_transc_reg"/>
</dbReference>
<dbReference type="PRINTS" id="PR00455">
    <property type="entry name" value="HTHTETR"/>
</dbReference>
<evidence type="ECO:0000256" key="2">
    <source>
        <dbReference type="ARBA" id="ARBA00023125"/>
    </source>
</evidence>
<dbReference type="EMBL" id="FWXH01000002">
    <property type="protein sequence ID" value="SMC17443.1"/>
    <property type="molecule type" value="Genomic_DNA"/>
</dbReference>
<dbReference type="OrthoDB" id="9812484at2"/>
<sequence>MDIMSRKEKEKQVRKENLINAAEKIFSTMGYTGASMDEIAKEAEFSRKTLYQYFKDKESLYFTVVVRGFKRLLSFFQEAIKNNNTGLEKLQCLASAYYRFYQTFPSTLEIMNYVGYVKIRGKFSAEYQEFNKINELMTQEITKVIDEGKLDGSIRTDLDTLSITYSAEFLITGFFHMLSVSGKTFTTYHSLKQEDFINFNLNLLCDAFCAEKHNFDNNKHS</sequence>
<accession>A0A1W1X0S4</accession>
<dbReference type="Proteomes" id="UP000192468">
    <property type="component" value="Unassembled WGS sequence"/>
</dbReference>
<keyword evidence="2 4" id="KW-0238">DNA-binding</keyword>
<dbReference type="PROSITE" id="PS50977">
    <property type="entry name" value="HTH_TETR_2"/>
    <property type="match status" value="1"/>
</dbReference>
<protein>
    <submittedName>
        <fullName evidence="6">Transcriptional regulator, TetR family</fullName>
    </submittedName>
</protein>
<keyword evidence="7" id="KW-1185">Reference proteome</keyword>
<dbReference type="AlphaFoldDB" id="A0A1W1X0S4"/>
<feature type="domain" description="HTH tetR-type" evidence="5">
    <location>
        <begin position="12"/>
        <end position="72"/>
    </location>
</feature>
<dbReference type="SUPFAM" id="SSF46689">
    <property type="entry name" value="Homeodomain-like"/>
    <property type="match status" value="1"/>
</dbReference>
<dbReference type="PANTHER" id="PTHR30328:SF54">
    <property type="entry name" value="HTH-TYPE TRANSCRIPTIONAL REPRESSOR SCO4008"/>
    <property type="match status" value="1"/>
</dbReference>
<dbReference type="GO" id="GO:0003677">
    <property type="term" value="F:DNA binding"/>
    <property type="evidence" value="ECO:0007669"/>
    <property type="project" value="UniProtKB-UniRule"/>
</dbReference>
<dbReference type="RefSeq" id="WP_084113523.1">
    <property type="nucleotide sequence ID" value="NZ_FWXH01000002.1"/>
</dbReference>
<reference evidence="6 7" key="1">
    <citation type="submission" date="2017-04" db="EMBL/GenBank/DDBJ databases">
        <authorList>
            <person name="Afonso C.L."/>
            <person name="Miller P.J."/>
            <person name="Scott M.A."/>
            <person name="Spackman E."/>
            <person name="Goraichik I."/>
            <person name="Dimitrov K.M."/>
            <person name="Suarez D.L."/>
            <person name="Swayne D.E."/>
        </authorList>
    </citation>
    <scope>NUCLEOTIDE SEQUENCE [LARGE SCALE GENOMIC DNA]</scope>
    <source>
        <strain evidence="6 7">DSM 12555</strain>
    </source>
</reference>
<dbReference type="Gene3D" id="1.10.10.60">
    <property type="entry name" value="Homeodomain-like"/>
    <property type="match status" value="1"/>
</dbReference>
<dbReference type="SUPFAM" id="SSF48498">
    <property type="entry name" value="Tetracyclin repressor-like, C-terminal domain"/>
    <property type="match status" value="1"/>
</dbReference>
<evidence type="ECO:0000313" key="7">
    <source>
        <dbReference type="Proteomes" id="UP000192468"/>
    </source>
</evidence>
<dbReference type="PANTHER" id="PTHR30328">
    <property type="entry name" value="TRANSCRIPTIONAL REPRESSOR"/>
    <property type="match status" value="1"/>
</dbReference>
<dbReference type="InterPro" id="IPR036271">
    <property type="entry name" value="Tet_transcr_reg_TetR-rel_C_sf"/>
</dbReference>
<evidence type="ECO:0000256" key="4">
    <source>
        <dbReference type="PROSITE-ProRule" id="PRU00335"/>
    </source>
</evidence>
<name>A0A1W1X0S4_9CLOT</name>
<dbReference type="STRING" id="1121291.SAMN02745134_00329"/>
<keyword evidence="3" id="KW-0804">Transcription</keyword>
<evidence type="ECO:0000313" key="6">
    <source>
        <dbReference type="EMBL" id="SMC17443.1"/>
    </source>
</evidence>
<proteinExistence type="predicted"/>
<evidence type="ECO:0000256" key="1">
    <source>
        <dbReference type="ARBA" id="ARBA00023015"/>
    </source>
</evidence>
<organism evidence="6 7">
    <name type="scientific">Clostridium acidisoli DSM 12555</name>
    <dbReference type="NCBI Taxonomy" id="1121291"/>
    <lineage>
        <taxon>Bacteria</taxon>
        <taxon>Bacillati</taxon>
        <taxon>Bacillota</taxon>
        <taxon>Clostridia</taxon>
        <taxon>Eubacteriales</taxon>
        <taxon>Clostridiaceae</taxon>
        <taxon>Clostridium</taxon>
    </lineage>
</organism>
<dbReference type="InterPro" id="IPR009057">
    <property type="entry name" value="Homeodomain-like_sf"/>
</dbReference>
<evidence type="ECO:0000259" key="5">
    <source>
        <dbReference type="PROSITE" id="PS50977"/>
    </source>
</evidence>
<evidence type="ECO:0000256" key="3">
    <source>
        <dbReference type="ARBA" id="ARBA00023163"/>
    </source>
</evidence>
<feature type="DNA-binding region" description="H-T-H motif" evidence="4">
    <location>
        <begin position="35"/>
        <end position="54"/>
    </location>
</feature>